<dbReference type="GO" id="GO:0030261">
    <property type="term" value="P:chromosome condensation"/>
    <property type="evidence" value="ECO:0007669"/>
    <property type="project" value="InterPro"/>
</dbReference>
<dbReference type="InterPro" id="IPR036277">
    <property type="entry name" value="SMC_hinge_sf"/>
</dbReference>
<evidence type="ECO:0000256" key="4">
    <source>
        <dbReference type="ARBA" id="ARBA00022840"/>
    </source>
</evidence>
<dbReference type="Pfam" id="PF02463">
    <property type="entry name" value="SMC_N"/>
    <property type="match status" value="1"/>
</dbReference>
<feature type="coiled-coil region" evidence="7">
    <location>
        <begin position="444"/>
        <end position="478"/>
    </location>
</feature>
<dbReference type="Gene3D" id="1.10.287.1490">
    <property type="match status" value="1"/>
</dbReference>
<evidence type="ECO:0000256" key="7">
    <source>
        <dbReference type="HAMAP-Rule" id="MF_01894"/>
    </source>
</evidence>
<comment type="function">
    <text evidence="7">Required for chromosome condensation and partitioning.</text>
</comment>
<accession>A0AB36TGB1</accession>
<dbReference type="GO" id="GO:0006260">
    <property type="term" value="P:DNA replication"/>
    <property type="evidence" value="ECO:0007669"/>
    <property type="project" value="UniProtKB-UniRule"/>
</dbReference>
<evidence type="ECO:0000256" key="3">
    <source>
        <dbReference type="ARBA" id="ARBA00022741"/>
    </source>
</evidence>
<dbReference type="HAMAP" id="MF_01894">
    <property type="entry name" value="Smc_prok"/>
    <property type="match status" value="1"/>
</dbReference>
<dbReference type="InterPro" id="IPR024704">
    <property type="entry name" value="SMC"/>
</dbReference>
<dbReference type="RefSeq" id="WP_003520364.1">
    <property type="nucleotide sequence ID" value="NZ_CP013828.1"/>
</dbReference>
<dbReference type="InterPro" id="IPR027417">
    <property type="entry name" value="P-loop_NTPase"/>
</dbReference>
<feature type="binding site" evidence="7">
    <location>
        <begin position="32"/>
        <end position="39"/>
    </location>
    <ligand>
        <name>ATP</name>
        <dbReference type="ChEBI" id="CHEBI:30616"/>
    </ligand>
</feature>
<evidence type="ECO:0000313" key="10">
    <source>
        <dbReference type="Proteomes" id="UP000223596"/>
    </source>
</evidence>
<dbReference type="GO" id="GO:0005737">
    <property type="term" value="C:cytoplasm"/>
    <property type="evidence" value="ECO:0007669"/>
    <property type="project" value="UniProtKB-SubCell"/>
</dbReference>
<dbReference type="GO" id="GO:0005694">
    <property type="term" value="C:chromosome"/>
    <property type="evidence" value="ECO:0007669"/>
    <property type="project" value="InterPro"/>
</dbReference>
<dbReference type="FunFam" id="3.40.50.300:FF:000984">
    <property type="entry name" value="Chromosome partition protein Smc"/>
    <property type="match status" value="1"/>
</dbReference>
<dbReference type="GO" id="GO:0005524">
    <property type="term" value="F:ATP binding"/>
    <property type="evidence" value="ECO:0007669"/>
    <property type="project" value="UniProtKB-UniRule"/>
</dbReference>
<gene>
    <name evidence="7" type="primary">smc</name>
    <name evidence="9" type="ORF">M972_111351</name>
</gene>
<dbReference type="SUPFAM" id="SSF75553">
    <property type="entry name" value="Smc hinge domain"/>
    <property type="match status" value="1"/>
</dbReference>
<dbReference type="CDD" id="cd03278">
    <property type="entry name" value="ABC_SMC_barmotin"/>
    <property type="match status" value="2"/>
</dbReference>
<evidence type="ECO:0000313" key="9">
    <source>
        <dbReference type="EMBL" id="PFH02570.1"/>
    </source>
</evidence>
<feature type="coiled-coil region" evidence="7">
    <location>
        <begin position="686"/>
        <end position="986"/>
    </location>
</feature>
<feature type="coiled-coil region" evidence="7">
    <location>
        <begin position="311"/>
        <end position="394"/>
    </location>
</feature>
<dbReference type="InterPro" id="IPR003395">
    <property type="entry name" value="RecF/RecN/SMC_N"/>
</dbReference>
<dbReference type="Pfam" id="PF06470">
    <property type="entry name" value="SMC_hinge"/>
    <property type="match status" value="1"/>
</dbReference>
<dbReference type="Gene3D" id="1.20.1060.20">
    <property type="match status" value="1"/>
</dbReference>
<dbReference type="SMART" id="SM00968">
    <property type="entry name" value="SMC_hinge"/>
    <property type="match status" value="1"/>
</dbReference>
<feature type="domain" description="SMC hinge" evidence="8">
    <location>
        <begin position="525"/>
        <end position="644"/>
    </location>
</feature>
<dbReference type="GO" id="GO:0003677">
    <property type="term" value="F:DNA binding"/>
    <property type="evidence" value="ECO:0007669"/>
    <property type="project" value="UniProtKB-UniRule"/>
</dbReference>
<dbReference type="Gene3D" id="3.30.70.1620">
    <property type="match status" value="1"/>
</dbReference>
<comment type="similarity">
    <text evidence="7">Belongs to the SMC family.</text>
</comment>
<keyword evidence="3 7" id="KW-0547">Nucleotide-binding</keyword>
<proteinExistence type="inferred from homology"/>
<keyword evidence="5 7" id="KW-0175">Coiled coil</keyword>
<feature type="coiled-coil region" evidence="7">
    <location>
        <begin position="167"/>
        <end position="261"/>
    </location>
</feature>
<dbReference type="EMBL" id="PDBW01000001">
    <property type="protein sequence ID" value="PFH02570.1"/>
    <property type="molecule type" value="Genomic_DNA"/>
</dbReference>
<evidence type="ECO:0000259" key="8">
    <source>
        <dbReference type="SMART" id="SM00968"/>
    </source>
</evidence>
<evidence type="ECO:0000256" key="1">
    <source>
        <dbReference type="ARBA" id="ARBA00004496"/>
    </source>
</evidence>
<dbReference type="PIRSF" id="PIRSF005719">
    <property type="entry name" value="SMC"/>
    <property type="match status" value="1"/>
</dbReference>
<reference evidence="9 10" key="1">
    <citation type="submission" date="2017-09" db="EMBL/GenBank/DDBJ databases">
        <title>Evaluation of Pacific Biosciences Sequencing Technology to Finishing C. thermocellum Genome Sequences.</title>
        <authorList>
            <person name="Brown S."/>
        </authorList>
    </citation>
    <scope>NUCLEOTIDE SEQUENCE [LARGE SCALE GENOMIC DNA]</scope>
    <source>
        <strain evidence="9 10">AD2</strain>
    </source>
</reference>
<comment type="subunit">
    <text evidence="7">Homodimer.</text>
</comment>
<comment type="subcellular location">
    <subcellularLocation>
        <location evidence="1 7">Cytoplasm</location>
    </subcellularLocation>
</comment>
<sequence length="1190" mass="137008">MHLKRLEIQGFKSFADRIQLEFNSGITAVVGPNGSGKSNISDAIRWVLGEQSAKTLRGGKMEDVIFAGTEHRKPMGFAEVSLTFDNSDGVLPIDFSEVTVTRRVYRSGESEYMINKTPCRLKDIYELFLDTGIGKDGYSIIGQGRVDEILSSKSEDRRAIFEEASGIMKYKVRKQEAEKKLEMTRQNLLRINDIIAELENQLEPLREQSEVAKRYLGLRETLKVLEVNVYIENIARYKEKIKELEENYASVKDNIDSENKRLEEITSLNQRNLSILKDMEGRLEAAKQEYYAIDGNLEKSNSEIRLNQEKINNLFSNIERLDGEIAEIDEKIKTILEEEASKNSKIVYLQERYNEYSAKLEEAEKKLQAIIATLNENERHIENLKTEIMEMLDIQSDKKTQINNIKNHIEGIKKRQANIDKEVYQLTLEKDKECMKKEELSESIYKTNELIKNIKDLLQELTEKRKDLGIKLEEEKKKQNNVRSQIQIMTSRQKMLIDMERNLEGYNRTVRVILQACRESHEFGKGIHGALAQLFTVDKRYETAIEMALGGALQNIVTTSEEDAKRVIEYLKKNNLGRATFLPISSVKGKYLDDSILNQLKDHEGFVGVASDLIEYDEQYRGIILSLLGKVVVVESLDAGIRMARKFGYGFRIVSLDGDILSTTGSISGGSKEKRESGILSRNREISELGESIARLKEDDEAIEKNVEGLIRELEEITDKISFEERSLKDNELVKIRDESHLAQIEENIKRSLARIDMLKQEKEQLIRQEKDTCLELSKYEDELSEIERDIAEKKEVVARYQEKNKEEQSVRDALHNDITDYRISVNSILESMEGVKETLERLVNEKNSLVKAMERKKAEKARNEQEIKALQEKNEGLDKLIKKYEEEKSGKTFEIDRITEEKKIREEESAGIIDQITEINKNILLLQEEYSRIEVKKAKLESEMESIQNRMWDEYELTYTNALELKKDIGSMAQAQKRIAEIRNEIKELGPVNVAAIDEYIKTKERFEFMSAQKSDMEQAEKKLQKVINEMMTIMKRQFMEKFKLINENFNLVFRELFDGGRAELILVDKENVLESGIEIEVQPPGKKLQNLMLLSGGERAFTAIALLFAILRLNPTPFCVLDEIEAALDDANVYKFAQYLKKYSNVTQFAVITHRKGTMEAADTLYGVTMQEHGVSKVVSLKMGEKVG</sequence>
<dbReference type="InterPro" id="IPR010935">
    <property type="entry name" value="SMC_hinge"/>
</dbReference>
<dbReference type="NCBIfam" id="TIGR02168">
    <property type="entry name" value="SMC_prok_B"/>
    <property type="match status" value="1"/>
</dbReference>
<evidence type="ECO:0000256" key="5">
    <source>
        <dbReference type="ARBA" id="ARBA00023054"/>
    </source>
</evidence>
<dbReference type="AlphaFoldDB" id="A0AB36TGB1"/>
<feature type="coiled-coil region" evidence="7">
    <location>
        <begin position="1011"/>
        <end position="1038"/>
    </location>
</feature>
<dbReference type="Proteomes" id="UP000223596">
    <property type="component" value="Unassembled WGS sequence"/>
</dbReference>
<comment type="caution">
    <text evidence="9">The sequence shown here is derived from an EMBL/GenBank/DDBJ whole genome shotgun (WGS) entry which is preliminary data.</text>
</comment>
<name>A0AB36TGB1_ACETH</name>
<dbReference type="GO" id="GO:0007062">
    <property type="term" value="P:sister chromatid cohesion"/>
    <property type="evidence" value="ECO:0007669"/>
    <property type="project" value="InterPro"/>
</dbReference>
<dbReference type="FunFam" id="3.40.50.300:FF:000901">
    <property type="entry name" value="Chromosome partition protein Smc"/>
    <property type="match status" value="1"/>
</dbReference>
<keyword evidence="4 7" id="KW-0067">ATP-binding</keyword>
<protein>
    <recommendedName>
        <fullName evidence="7">Chromosome partition protein Smc</fullName>
    </recommendedName>
</protein>
<evidence type="ECO:0000256" key="2">
    <source>
        <dbReference type="ARBA" id="ARBA00022490"/>
    </source>
</evidence>
<evidence type="ECO:0000256" key="6">
    <source>
        <dbReference type="ARBA" id="ARBA00023125"/>
    </source>
</evidence>
<comment type="domain">
    <text evidence="7">Contains large globular domains required for ATP hydrolysis at each terminus and a third globular domain forming a flexible hinge near the middle of the molecule. These domains are separated by coiled-coil structures.</text>
</comment>
<dbReference type="SUPFAM" id="SSF52540">
    <property type="entry name" value="P-loop containing nucleoside triphosphate hydrolases"/>
    <property type="match status" value="1"/>
</dbReference>
<dbReference type="PANTHER" id="PTHR43977">
    <property type="entry name" value="STRUCTURAL MAINTENANCE OF CHROMOSOMES PROTEIN 3"/>
    <property type="match status" value="1"/>
</dbReference>
<dbReference type="InterPro" id="IPR011890">
    <property type="entry name" value="SMC_prok"/>
</dbReference>
<organism evidence="9 10">
    <name type="scientific">Acetivibrio thermocellus AD2</name>
    <dbReference type="NCBI Taxonomy" id="1138384"/>
    <lineage>
        <taxon>Bacteria</taxon>
        <taxon>Bacillati</taxon>
        <taxon>Bacillota</taxon>
        <taxon>Clostridia</taxon>
        <taxon>Eubacteriales</taxon>
        <taxon>Oscillospiraceae</taxon>
        <taxon>Acetivibrio</taxon>
    </lineage>
</organism>
<dbReference type="GO" id="GO:0016887">
    <property type="term" value="F:ATP hydrolysis activity"/>
    <property type="evidence" value="ECO:0007669"/>
    <property type="project" value="InterPro"/>
</dbReference>
<dbReference type="Gene3D" id="6.10.140.1720">
    <property type="match status" value="1"/>
</dbReference>
<dbReference type="GO" id="GO:0007059">
    <property type="term" value="P:chromosome segregation"/>
    <property type="evidence" value="ECO:0007669"/>
    <property type="project" value="UniProtKB-UniRule"/>
</dbReference>
<keyword evidence="2 7" id="KW-0963">Cytoplasm</keyword>
<keyword evidence="6 7" id="KW-0238">DNA-binding</keyword>
<dbReference type="Gene3D" id="3.40.50.300">
    <property type="entry name" value="P-loop containing nucleotide triphosphate hydrolases"/>
    <property type="match status" value="2"/>
</dbReference>